<evidence type="ECO:0000313" key="2">
    <source>
        <dbReference type="Proteomes" id="UP000018144"/>
    </source>
</evidence>
<gene>
    <name evidence="1" type="ORF">PCON_13567</name>
</gene>
<accession>U4LVP0</accession>
<dbReference type="EMBL" id="HF935907">
    <property type="protein sequence ID" value="CCX32716.1"/>
    <property type="molecule type" value="Genomic_DNA"/>
</dbReference>
<evidence type="ECO:0000313" key="1">
    <source>
        <dbReference type="EMBL" id="CCX32716.1"/>
    </source>
</evidence>
<proteinExistence type="predicted"/>
<dbReference type="Proteomes" id="UP000018144">
    <property type="component" value="Unassembled WGS sequence"/>
</dbReference>
<organism evidence="1 2">
    <name type="scientific">Pyronema omphalodes (strain CBS 100304)</name>
    <name type="common">Pyronema confluens</name>
    <dbReference type="NCBI Taxonomy" id="1076935"/>
    <lineage>
        <taxon>Eukaryota</taxon>
        <taxon>Fungi</taxon>
        <taxon>Dikarya</taxon>
        <taxon>Ascomycota</taxon>
        <taxon>Pezizomycotina</taxon>
        <taxon>Pezizomycetes</taxon>
        <taxon>Pezizales</taxon>
        <taxon>Pyronemataceae</taxon>
        <taxon>Pyronema</taxon>
    </lineage>
</organism>
<keyword evidence="2" id="KW-1185">Reference proteome</keyword>
<sequence>MSAPNTILQITIKGTGLLFGYRHSKPSCIARVDGLRSKQFNR</sequence>
<reference evidence="1 2" key="1">
    <citation type="journal article" date="2013" name="PLoS Genet.">
        <title>The genome and development-dependent transcriptomes of Pyronema confluens: a window into fungal evolution.</title>
        <authorList>
            <person name="Traeger S."/>
            <person name="Altegoer F."/>
            <person name="Freitag M."/>
            <person name="Gabaldon T."/>
            <person name="Kempken F."/>
            <person name="Kumar A."/>
            <person name="Marcet-Houben M."/>
            <person name="Poggeler S."/>
            <person name="Stajich J.E."/>
            <person name="Nowrousian M."/>
        </authorList>
    </citation>
    <scope>NUCLEOTIDE SEQUENCE [LARGE SCALE GENOMIC DNA]</scope>
    <source>
        <strain evidence="2">CBS 100304</strain>
        <tissue evidence="1">Vegetative mycelium</tissue>
    </source>
</reference>
<protein>
    <submittedName>
        <fullName evidence="1">Uncharacterized protein</fullName>
    </submittedName>
</protein>
<dbReference type="AlphaFoldDB" id="U4LVP0"/>
<name>U4LVP0_PYROM</name>